<proteinExistence type="predicted"/>
<reference evidence="1" key="1">
    <citation type="journal article" date="2021" name="Proc. Natl. Acad. Sci. U.S.A.">
        <title>A Catalog of Tens of Thousands of Viruses from Human Metagenomes Reveals Hidden Associations with Chronic Diseases.</title>
        <authorList>
            <person name="Tisza M.J."/>
            <person name="Buck C.B."/>
        </authorList>
    </citation>
    <scope>NUCLEOTIDE SEQUENCE</scope>
    <source>
        <strain evidence="1">Ctt4r3</strain>
    </source>
</reference>
<evidence type="ECO:0000313" key="1">
    <source>
        <dbReference type="EMBL" id="DAD65842.1"/>
    </source>
</evidence>
<dbReference type="EMBL" id="BK014649">
    <property type="protein sequence ID" value="DAD65842.1"/>
    <property type="molecule type" value="Genomic_DNA"/>
</dbReference>
<sequence length="335" mass="37951">MIKVNRSVRIEWRNNPSSFELRNKDAFKTDFLRLGSAIRPVNELLSRSEEMRILLPTVIGVSPVDSSWQERITTYLNDFLLEIPVHGLTFDTSYVLDLGNPTLKHNIDAFIANLKKQAFIKDQTGAELEAAVLENIKKLEETELYKYVTFVNIPDYISWRYCLLSSKVANKVEDINKSVNIQFYLTSDTERKAIKAARTKLRTEALTKYTELINGSDATKIDNVVVSVGKIGSYSEFMGLSKDDKETILLDLVDSDPKKFIDIVGDKHLAIKAKINIYLWMNIIRTLPNSSIIVDASNPENIIGNNINDAISYFSNENNKGIIAEWGAKYKSLKG</sequence>
<accession>A0A8S5L7V7</accession>
<name>A0A8S5L7V7_9CAUD</name>
<organism evidence="1">
    <name type="scientific">CrAss-like virus sp. ctt4r3</name>
    <dbReference type="NCBI Taxonomy" id="2823619"/>
    <lineage>
        <taxon>Viruses</taxon>
        <taxon>Duplodnaviria</taxon>
        <taxon>Heunggongvirae</taxon>
        <taxon>Uroviricota</taxon>
        <taxon>Caudoviricetes</taxon>
        <taxon>Crassvirales</taxon>
    </lineage>
</organism>
<protein>
    <submittedName>
        <fullName evidence="1">Uncharacterized protein</fullName>
    </submittedName>
</protein>